<gene>
    <name evidence="1" type="ORF">BC938DRAFT_470547</name>
</gene>
<dbReference type="Gene3D" id="3.30.450.20">
    <property type="entry name" value="PAS domain"/>
    <property type="match status" value="2"/>
</dbReference>
<dbReference type="EMBL" id="RBNJ01010095">
    <property type="protein sequence ID" value="RUS26594.1"/>
    <property type="molecule type" value="Genomic_DNA"/>
</dbReference>
<dbReference type="AlphaFoldDB" id="A0A433QA47"/>
<name>A0A433QA47_9FUNG</name>
<dbReference type="Proteomes" id="UP000274822">
    <property type="component" value="Unassembled WGS sequence"/>
</dbReference>
<proteinExistence type="predicted"/>
<reference evidence="1 2" key="1">
    <citation type="journal article" date="2018" name="New Phytol.">
        <title>Phylogenomics of Endogonaceae and evolution of mycorrhizas within Mucoromycota.</title>
        <authorList>
            <person name="Chang Y."/>
            <person name="Desiro A."/>
            <person name="Na H."/>
            <person name="Sandor L."/>
            <person name="Lipzen A."/>
            <person name="Clum A."/>
            <person name="Barry K."/>
            <person name="Grigoriev I.V."/>
            <person name="Martin F.M."/>
            <person name="Stajich J.E."/>
            <person name="Smith M.E."/>
            <person name="Bonito G."/>
            <person name="Spatafora J.W."/>
        </authorList>
    </citation>
    <scope>NUCLEOTIDE SEQUENCE [LARGE SCALE GENOMIC DNA]</scope>
    <source>
        <strain evidence="1 2">AD002</strain>
    </source>
</reference>
<comment type="caution">
    <text evidence="1">The sequence shown here is derived from an EMBL/GenBank/DDBJ whole genome shotgun (WGS) entry which is preliminary data.</text>
</comment>
<evidence type="ECO:0000313" key="1">
    <source>
        <dbReference type="EMBL" id="RUS26594.1"/>
    </source>
</evidence>
<accession>A0A433QA47</accession>
<protein>
    <submittedName>
        <fullName evidence="1">Uncharacterized protein</fullName>
    </submittedName>
</protein>
<evidence type="ECO:0000313" key="2">
    <source>
        <dbReference type="Proteomes" id="UP000274822"/>
    </source>
</evidence>
<keyword evidence="2" id="KW-1185">Reference proteome</keyword>
<organism evidence="1 2">
    <name type="scientific">Jimgerdemannia flammicorona</name>
    <dbReference type="NCBI Taxonomy" id="994334"/>
    <lineage>
        <taxon>Eukaryota</taxon>
        <taxon>Fungi</taxon>
        <taxon>Fungi incertae sedis</taxon>
        <taxon>Mucoromycota</taxon>
        <taxon>Mucoromycotina</taxon>
        <taxon>Endogonomycetes</taxon>
        <taxon>Endogonales</taxon>
        <taxon>Endogonaceae</taxon>
        <taxon>Jimgerdemannia</taxon>
    </lineage>
</organism>
<sequence>MIVVIYRQSKNWTSTIQYIIENAEINAFKSISVGRAAIVQAVTNGFQVDNILASTYAVELFRSDLLNELLFNVTKPYASYFSTKIDSPLVDPPRPPENQEKLYSAYFSVNVTTTAQLNAPTDTQSRSTVLDNVMRALAINKPSIQEIYAGFADFGFRRYPYIFDDTSRTQTYCNESYVPAELQGKMGFIPACRPWYQEALMSASAVGVVDALGPAKFSLPFISTTKRVTATTSQAFFTQEGLKGVIAIEMDMEALNSALTESSVLRYGYMFMVDLNGTLIL</sequence>